<organism evidence="2">
    <name type="scientific">Barrientosiimonas endolithica</name>
    <dbReference type="NCBI Taxonomy" id="1535208"/>
    <lineage>
        <taxon>Bacteria</taxon>
        <taxon>Bacillati</taxon>
        <taxon>Actinomycetota</taxon>
        <taxon>Actinomycetes</taxon>
        <taxon>Micrococcales</taxon>
        <taxon>Dermacoccaceae</taxon>
        <taxon>Barrientosiimonas</taxon>
    </lineage>
</organism>
<reference evidence="2" key="2">
    <citation type="submission" date="2023-02" db="EMBL/GenBank/DDBJ databases">
        <authorList>
            <person name="Sun Q."/>
            <person name="Mori K."/>
        </authorList>
    </citation>
    <scope>NUCLEOTIDE SEQUENCE</scope>
    <source>
        <strain evidence="2">NBRC 110608</strain>
    </source>
</reference>
<evidence type="ECO:0000256" key="1">
    <source>
        <dbReference type="SAM" id="MobiDB-lite"/>
    </source>
</evidence>
<evidence type="ECO:0000313" key="2">
    <source>
        <dbReference type="EMBL" id="BDZ59825.1"/>
    </source>
</evidence>
<name>A0ABN6YW06_9MICO</name>
<sequence>MGFAAGLTLGRLVRQGRTWVAHHVPQSKAAGETASGVGERQGLRLARSGRAEGTPDTLLPREAGEARPIVLRAIGLVHKEHVARRHPGEEVGDLEQQRR</sequence>
<accession>A0ABN6YW06</accession>
<reference evidence="2" key="1">
    <citation type="journal article" date="2014" name="Int. J. Syst. Evol. Microbiol.">
        <title>Complete genome of a new Firmicutes species belonging to the dominant human colonic microbiota ('Ruminococcus bicirculans') reveals two chromosomes and a selective capacity to utilize plant glucans.</title>
        <authorList>
            <consortium name="NISC Comparative Sequencing Program"/>
            <person name="Wegmann U."/>
            <person name="Louis P."/>
            <person name="Goesmann A."/>
            <person name="Henrissat B."/>
            <person name="Duncan S.H."/>
            <person name="Flint H.J."/>
        </authorList>
    </citation>
    <scope>NUCLEOTIDE SEQUENCE</scope>
    <source>
        <strain evidence="2">NBRC 110608</strain>
    </source>
</reference>
<protein>
    <submittedName>
        <fullName evidence="2">Uncharacterized protein</fullName>
    </submittedName>
</protein>
<gene>
    <name evidence="2" type="ORF">GCM10025872_34820</name>
</gene>
<dbReference type="EMBL" id="AP027735">
    <property type="protein sequence ID" value="BDZ59825.1"/>
    <property type="molecule type" value="Genomic_DNA"/>
</dbReference>
<feature type="region of interest" description="Disordered" evidence="1">
    <location>
        <begin position="25"/>
        <end position="59"/>
    </location>
</feature>
<proteinExistence type="predicted"/>